<dbReference type="GO" id="GO:0016787">
    <property type="term" value="F:hydrolase activity"/>
    <property type="evidence" value="ECO:0007669"/>
    <property type="project" value="UniProtKB-KW"/>
</dbReference>
<evidence type="ECO:0000313" key="3">
    <source>
        <dbReference type="Proteomes" id="UP001615550"/>
    </source>
</evidence>
<dbReference type="InterPro" id="IPR036514">
    <property type="entry name" value="SGNH_hydro_sf"/>
</dbReference>
<reference evidence="2 3" key="1">
    <citation type="submission" date="2024-08" db="EMBL/GenBank/DDBJ databases">
        <title>Draft Genome Sequence of Legionella lytica strain DSB2004, Isolated From a Fire Sprinkler System.</title>
        <authorList>
            <person name="Everhart A.D."/>
            <person name="Kidane D.T."/>
            <person name="Farone A.L."/>
            <person name="Farone M.B."/>
        </authorList>
    </citation>
    <scope>NUCLEOTIDE SEQUENCE [LARGE SCALE GENOMIC DNA]</scope>
    <source>
        <strain evidence="2 3">DSB2004</strain>
    </source>
</reference>
<keyword evidence="1 2" id="KW-0378">Hydrolase</keyword>
<keyword evidence="3" id="KW-1185">Reference proteome</keyword>
<evidence type="ECO:0000256" key="1">
    <source>
        <dbReference type="ARBA" id="ARBA00022801"/>
    </source>
</evidence>
<dbReference type="PANTHER" id="PTHR45648">
    <property type="entry name" value="GDSL LIPASE/ACYLHYDROLASE FAMILY PROTEIN (AFU_ORTHOLOGUE AFUA_4G14700)"/>
    <property type="match status" value="1"/>
</dbReference>
<sequence length="645" mass="73592">MTNPKKPYENSRVDAKKKPEINYFVIFGDSLSDGKNMGEKASFLGSWAKWLWLKMLDLDKSPTERFTNGYTWADALKARLVSKFANDTQIKKDSPHGFSRHNLDNADISDDVISQTLVDRKKFTWDEVSEQSVLVKRKKREQEAEEEQLLVAQVARKPKKGHFLDNVDAILAHDTNADQEPLNFELQDSSDNVADKFISDPSYNRYIQESYSLDNGRKAHFNGQVFLENNSQGGATSHNYRGSSKFLSILSPFTAIKLFFTRLIVSNLPEQITQFLENNEKREITQEQKDKTLVTLFSGANDLITANSKPMEAAADLAVKASMDNLERLLANGYSHVVVCNAPDLSLTPRFQNRSEEERANAHKVSEYFNSQLKLKYNELKVRHPNCTIQLFDINSVFSEIYQDVLSNGEQSKYAEYFDQSKLKEAYVFSKDFQITTERTSPGCKHMFWDDVHPSATMHALLMDRFVQDKKGLAMYDVSAPKEQTAEKLCHLFREKYHEKLQGSFLGLWSYARKELPIDYTAPQTALMTILTYALKDHSQAGDYVREAMSDLGWWLEEKGPNPTIPAIADAMYALEQKLPKTVMQSSLAKMASMLNVTGVPTRHHDLELEPEVVKKLENLTLRMESKSVVMAQQNEEQEAMVLGM</sequence>
<comment type="caution">
    <text evidence="2">The sequence shown here is derived from an EMBL/GenBank/DDBJ whole genome shotgun (WGS) entry which is preliminary data.</text>
</comment>
<evidence type="ECO:0000313" key="2">
    <source>
        <dbReference type="EMBL" id="MFJ1267601.1"/>
    </source>
</evidence>
<dbReference type="InterPro" id="IPR051058">
    <property type="entry name" value="GDSL_Est/Lipase"/>
</dbReference>
<proteinExistence type="predicted"/>
<organism evidence="2 3">
    <name type="scientific">Legionella lytica</name>
    <dbReference type="NCBI Taxonomy" id="96232"/>
    <lineage>
        <taxon>Bacteria</taxon>
        <taxon>Pseudomonadati</taxon>
        <taxon>Pseudomonadota</taxon>
        <taxon>Gammaproteobacteria</taxon>
        <taxon>Legionellales</taxon>
        <taxon>Legionellaceae</taxon>
        <taxon>Legionella</taxon>
    </lineage>
</organism>
<dbReference type="CDD" id="cd01846">
    <property type="entry name" value="fatty_acyltransferase_like"/>
    <property type="match status" value="1"/>
</dbReference>
<dbReference type="EMBL" id="JBGORX010000001">
    <property type="protein sequence ID" value="MFJ1267601.1"/>
    <property type="molecule type" value="Genomic_DNA"/>
</dbReference>
<dbReference type="Pfam" id="PF00657">
    <property type="entry name" value="Lipase_GDSL"/>
    <property type="match status" value="1"/>
</dbReference>
<protein>
    <submittedName>
        <fullName evidence="2">SGNH/GDSL hydrolase family protein</fullName>
        <ecNumber evidence="2">3.1.-.-</ecNumber>
    </submittedName>
</protein>
<dbReference type="EC" id="3.1.-.-" evidence="2"/>
<accession>A0ABW8D6K6</accession>
<dbReference type="SUPFAM" id="SSF52266">
    <property type="entry name" value="SGNH hydrolase"/>
    <property type="match status" value="1"/>
</dbReference>
<gene>
    <name evidence="2" type="ORF">ACD661_03400</name>
</gene>
<dbReference type="Gene3D" id="3.40.50.1110">
    <property type="entry name" value="SGNH hydrolase"/>
    <property type="match status" value="1"/>
</dbReference>
<name>A0ABW8D6K6_9GAMM</name>
<dbReference type="Proteomes" id="UP001615550">
    <property type="component" value="Unassembled WGS sequence"/>
</dbReference>
<dbReference type="PANTHER" id="PTHR45648:SF22">
    <property type="entry name" value="GDSL LIPASE_ACYLHYDROLASE FAMILY PROTEIN (AFU_ORTHOLOGUE AFUA_4G14700)"/>
    <property type="match status" value="1"/>
</dbReference>
<dbReference type="RefSeq" id="WP_400186309.1">
    <property type="nucleotide sequence ID" value="NZ_JBGORX010000001.1"/>
</dbReference>
<dbReference type="InterPro" id="IPR001087">
    <property type="entry name" value="GDSL"/>
</dbReference>